<dbReference type="EMBL" id="JACHGK010000012">
    <property type="protein sequence ID" value="MBB6446663.1"/>
    <property type="molecule type" value="Genomic_DNA"/>
</dbReference>
<reference evidence="2 3" key="1">
    <citation type="submission" date="2020-08" db="EMBL/GenBank/DDBJ databases">
        <title>Genomic Encyclopedia of Type Strains, Phase IV (KMG-IV): sequencing the most valuable type-strain genomes for metagenomic binning, comparative biology and taxonomic classification.</title>
        <authorList>
            <person name="Goeker M."/>
        </authorList>
    </citation>
    <scope>NUCLEOTIDE SEQUENCE [LARGE SCALE GENOMIC DNA]</scope>
    <source>
        <strain evidence="2 3">DSM 5391</strain>
    </source>
</reference>
<feature type="transmembrane region" description="Helical" evidence="1">
    <location>
        <begin position="6"/>
        <end position="23"/>
    </location>
</feature>
<comment type="caution">
    <text evidence="2">The sequence shown here is derived from an EMBL/GenBank/DDBJ whole genome shotgun (WGS) entry which is preliminary data.</text>
</comment>
<evidence type="ECO:0000313" key="2">
    <source>
        <dbReference type="EMBL" id="MBB6446663.1"/>
    </source>
</evidence>
<evidence type="ECO:0000313" key="3">
    <source>
        <dbReference type="Proteomes" id="UP000531594"/>
    </source>
</evidence>
<proteinExistence type="predicted"/>
<keyword evidence="1" id="KW-0472">Membrane</keyword>
<sequence length="42" mass="5014">MNFIYILNFLIPILFVAVFGFWLDGSTQPDQDKVRKKLQRIK</sequence>
<protein>
    <submittedName>
        <fullName evidence="2">Uncharacterized protein</fullName>
    </submittedName>
</protein>
<organism evidence="2 3">
    <name type="scientific">Bacillus benzoevorans</name>
    <dbReference type="NCBI Taxonomy" id="1456"/>
    <lineage>
        <taxon>Bacteria</taxon>
        <taxon>Bacillati</taxon>
        <taxon>Bacillota</taxon>
        <taxon>Bacilli</taxon>
        <taxon>Bacillales</taxon>
        <taxon>Bacillaceae</taxon>
        <taxon>Bacillus</taxon>
    </lineage>
</organism>
<dbReference type="AlphaFoldDB" id="A0A7X0HTP9"/>
<keyword evidence="1" id="KW-0812">Transmembrane</keyword>
<keyword evidence="1" id="KW-1133">Transmembrane helix</keyword>
<name>A0A7X0HTP9_9BACI</name>
<dbReference type="RefSeq" id="WP_281391848.1">
    <property type="nucleotide sequence ID" value="NZ_JACHGK010000012.1"/>
</dbReference>
<dbReference type="Proteomes" id="UP000531594">
    <property type="component" value="Unassembled WGS sequence"/>
</dbReference>
<accession>A0A7X0HTP9</accession>
<evidence type="ECO:0000256" key="1">
    <source>
        <dbReference type="SAM" id="Phobius"/>
    </source>
</evidence>
<gene>
    <name evidence="2" type="ORF">HNR53_003323</name>
</gene>
<keyword evidence="3" id="KW-1185">Reference proteome</keyword>